<dbReference type="RefSeq" id="WP_343055852.1">
    <property type="nucleotide sequence ID" value="NZ_JACIDY010000004.1"/>
</dbReference>
<dbReference type="AlphaFoldDB" id="A0A7W6BYU9"/>
<name>A0A7W6BYU9_9SPHN</name>
<comment type="caution">
    <text evidence="1">The sequence shown here is derived from an EMBL/GenBank/DDBJ whole genome shotgun (WGS) entry which is preliminary data.</text>
</comment>
<gene>
    <name evidence="1" type="ORF">GGR39_002088</name>
</gene>
<organism evidence="1 2">
    <name type="scientific">Novosphingobium fluoreni</name>
    <dbReference type="NCBI Taxonomy" id="1391222"/>
    <lineage>
        <taxon>Bacteria</taxon>
        <taxon>Pseudomonadati</taxon>
        <taxon>Pseudomonadota</taxon>
        <taxon>Alphaproteobacteria</taxon>
        <taxon>Sphingomonadales</taxon>
        <taxon>Sphingomonadaceae</taxon>
        <taxon>Novosphingobium</taxon>
    </lineage>
</organism>
<dbReference type="Proteomes" id="UP000561459">
    <property type="component" value="Unassembled WGS sequence"/>
</dbReference>
<evidence type="ECO:0000313" key="2">
    <source>
        <dbReference type="Proteomes" id="UP000561459"/>
    </source>
</evidence>
<protein>
    <submittedName>
        <fullName evidence="1">Uncharacterized protein</fullName>
    </submittedName>
</protein>
<proteinExistence type="predicted"/>
<keyword evidence="2" id="KW-1185">Reference proteome</keyword>
<sequence length="73" mass="8190">MNRLADAIRHANGATLMVGIYPDARRVDLPDRPAAQGLQWVTRIGRAGITEAGLPHDGFLPLRRFIRWVNDEN</sequence>
<evidence type="ECO:0000313" key="1">
    <source>
        <dbReference type="EMBL" id="MBB3940431.1"/>
    </source>
</evidence>
<accession>A0A7W6BYU9</accession>
<reference evidence="1 2" key="1">
    <citation type="submission" date="2020-08" db="EMBL/GenBank/DDBJ databases">
        <title>Genomic Encyclopedia of Type Strains, Phase IV (KMG-IV): sequencing the most valuable type-strain genomes for metagenomic binning, comparative biology and taxonomic classification.</title>
        <authorList>
            <person name="Goeker M."/>
        </authorList>
    </citation>
    <scope>NUCLEOTIDE SEQUENCE [LARGE SCALE GENOMIC DNA]</scope>
    <source>
        <strain evidence="1 2">DSM 27568</strain>
    </source>
</reference>
<dbReference type="EMBL" id="JACIDY010000004">
    <property type="protein sequence ID" value="MBB3940431.1"/>
    <property type="molecule type" value="Genomic_DNA"/>
</dbReference>